<dbReference type="Proteomes" id="UP000297318">
    <property type="component" value="Unassembled WGS sequence"/>
</dbReference>
<keyword evidence="4" id="KW-0378">Hydrolase</keyword>
<reference evidence="4 5" key="1">
    <citation type="submission" date="2018-11" db="EMBL/GenBank/DDBJ databases">
        <title>Complete genome sequencing of the Actinobacteria Serinibacter sp. K3-2.</title>
        <authorList>
            <person name="Rakitin A.L."/>
            <person name="Beletsky A.V."/>
            <person name="Mardanov A.V."/>
            <person name="Ravin N.V."/>
            <person name="Gromova A.S."/>
            <person name="Filippova S.N."/>
            <person name="Gal'Chenko V.F."/>
        </authorList>
    </citation>
    <scope>NUCLEOTIDE SEQUENCE [LARGE SCALE GENOMIC DNA]</scope>
    <source>
        <strain evidence="4 5">K3-2</strain>
    </source>
</reference>
<keyword evidence="2" id="KW-0808">Transferase</keyword>
<name>A0A4Z1E0R8_9MICO</name>
<dbReference type="PANTHER" id="PTHR34106:SF4">
    <property type="entry name" value="BLL5143 PROTEIN"/>
    <property type="match status" value="1"/>
</dbReference>
<gene>
    <name evidence="4" type="ORF">SERN_1440</name>
</gene>
<comment type="similarity">
    <text evidence="3">Belongs to the glycosyl hydrolase 130 family.</text>
</comment>
<keyword evidence="5" id="KW-1185">Reference proteome</keyword>
<protein>
    <submittedName>
        <fullName evidence="4">Glycoside hydrolase</fullName>
    </submittedName>
</protein>
<keyword evidence="1" id="KW-0328">Glycosyltransferase</keyword>
<proteinExistence type="inferred from homology"/>
<organism evidence="4 5">
    <name type="scientific">Serinibacter arcticus</name>
    <dbReference type="NCBI Taxonomy" id="1655435"/>
    <lineage>
        <taxon>Bacteria</taxon>
        <taxon>Bacillati</taxon>
        <taxon>Actinomycetota</taxon>
        <taxon>Actinomycetes</taxon>
        <taxon>Micrococcales</taxon>
        <taxon>Beutenbergiaceae</taxon>
        <taxon>Serinibacter</taxon>
    </lineage>
</organism>
<dbReference type="PANTHER" id="PTHR34106">
    <property type="entry name" value="GLYCOSIDASE"/>
    <property type="match status" value="1"/>
</dbReference>
<dbReference type="EMBL" id="RHPJ01000002">
    <property type="protein sequence ID" value="TGO05436.1"/>
    <property type="molecule type" value="Genomic_DNA"/>
</dbReference>
<dbReference type="GO" id="GO:0016757">
    <property type="term" value="F:glycosyltransferase activity"/>
    <property type="evidence" value="ECO:0007669"/>
    <property type="project" value="UniProtKB-KW"/>
</dbReference>
<evidence type="ECO:0000256" key="3">
    <source>
        <dbReference type="ARBA" id="ARBA00024356"/>
    </source>
</evidence>
<evidence type="ECO:0000313" key="4">
    <source>
        <dbReference type="EMBL" id="TGO05436.1"/>
    </source>
</evidence>
<dbReference type="AlphaFoldDB" id="A0A4Z1E0R8"/>
<evidence type="ECO:0000256" key="1">
    <source>
        <dbReference type="ARBA" id="ARBA00022676"/>
    </source>
</evidence>
<dbReference type="SUPFAM" id="SSF75005">
    <property type="entry name" value="Arabinanase/levansucrase/invertase"/>
    <property type="match status" value="1"/>
</dbReference>
<comment type="caution">
    <text evidence="4">The sequence shown here is derived from an EMBL/GenBank/DDBJ whole genome shotgun (WGS) entry which is preliminary data.</text>
</comment>
<sequence>MPDPARVTTAVFLPGQELRSGASRSSGVLERVCALEPAEVDAALVDLRERFAHRHADLERIWLASFALVEHRLPRSRVSDEQRRLLIGATFTQEVSLEGAALCNPSIVAHPDQGGLPPGSLRLVLSLRAVGEGHRSSIELRTATIDAADDLVIDPVEGAPVRALTRHGPYERTAFEHHLADVGGARASADFVLSQLGLTFSRADLDAALVRLRRQLLTRGESVREIAILEDVAARCYTSSFAAASTLDQRVLVAEHDFERQGLEDLRLTPLRTLAGERTFAGTYTAFDGRSARGQLLRTKDFRTFSSAPLVGPGARDKGLALFPRPIGGRYAALSRADRETNSLTWSTDLIHWTEPIALQHPGRRWDLVQLGNCGSPLETERGWLVLTHGVGPMRTYGIGALLLDRDDPTRVLGSLPYPLLTPAASERSGYVPNVVYSCGSLLHGRTLVLPYGCSDTSTRIATVDLDSLLDALAGHPSPIGGETR</sequence>
<evidence type="ECO:0000313" key="5">
    <source>
        <dbReference type="Proteomes" id="UP000297318"/>
    </source>
</evidence>
<evidence type="ECO:0000256" key="2">
    <source>
        <dbReference type="ARBA" id="ARBA00022679"/>
    </source>
</evidence>
<dbReference type="Pfam" id="PF04041">
    <property type="entry name" value="Glyco_hydro_130"/>
    <property type="match status" value="1"/>
</dbReference>
<dbReference type="InterPro" id="IPR023296">
    <property type="entry name" value="Glyco_hydro_beta-prop_sf"/>
</dbReference>
<dbReference type="Gene3D" id="2.115.10.20">
    <property type="entry name" value="Glycosyl hydrolase domain, family 43"/>
    <property type="match status" value="1"/>
</dbReference>
<accession>A0A4Z1E0R8</accession>
<dbReference type="InterPro" id="IPR007184">
    <property type="entry name" value="Mannoside_phosphorylase"/>
</dbReference>
<dbReference type="GO" id="GO:0016787">
    <property type="term" value="F:hydrolase activity"/>
    <property type="evidence" value="ECO:0007669"/>
    <property type="project" value="UniProtKB-KW"/>
</dbReference>